<dbReference type="PROSITE" id="PS51709">
    <property type="entry name" value="G_TRME"/>
    <property type="match status" value="1"/>
</dbReference>
<dbReference type="InterPro" id="IPR005225">
    <property type="entry name" value="Small_GTP-bd"/>
</dbReference>
<evidence type="ECO:0000313" key="7">
    <source>
        <dbReference type="EMBL" id="MBW3099141.1"/>
    </source>
</evidence>
<dbReference type="InterPro" id="IPR006073">
    <property type="entry name" value="GTP-bd"/>
</dbReference>
<comment type="caution">
    <text evidence="4">Lacks conserved residue(s) required for the propagation of feature annotation.</text>
</comment>
<comment type="function">
    <text evidence="4">Exhibits a very high intrinsic GTPase hydrolysis rate. Involved in the addition of a carboxymethylaminomethyl (cmnm) group at the wobble position (U34) of certain tRNAs, forming tRNA-cmnm(5)s(2)U34.</text>
</comment>
<dbReference type="EC" id="3.6.-.-" evidence="4"/>
<feature type="binding site" evidence="4">
    <location>
        <position position="229"/>
    </location>
    <ligand>
        <name>Mg(2+)</name>
        <dbReference type="ChEBI" id="CHEBI:18420"/>
    </ligand>
</feature>
<dbReference type="InterPro" id="IPR004520">
    <property type="entry name" value="GTPase_MnmE"/>
</dbReference>
<organism evidence="7 8">
    <name type="scientific">Pseudohoeflea coraliihabitans</name>
    <dbReference type="NCBI Taxonomy" id="2860393"/>
    <lineage>
        <taxon>Bacteria</taxon>
        <taxon>Pseudomonadati</taxon>
        <taxon>Pseudomonadota</taxon>
        <taxon>Alphaproteobacteria</taxon>
        <taxon>Hyphomicrobiales</taxon>
        <taxon>Rhizobiaceae</taxon>
        <taxon>Pseudohoeflea</taxon>
    </lineage>
</organism>
<dbReference type="CDD" id="cd14858">
    <property type="entry name" value="TrmE_N"/>
    <property type="match status" value="1"/>
</dbReference>
<dbReference type="CDD" id="cd04164">
    <property type="entry name" value="trmE"/>
    <property type="match status" value="1"/>
</dbReference>
<keyword evidence="3 4" id="KW-0630">Potassium</keyword>
<keyword evidence="4 7" id="KW-0378">Hydrolase</keyword>
<gene>
    <name evidence="4 7" type="primary">mnmE</name>
    <name evidence="4" type="synonym">trmE</name>
    <name evidence="7" type="ORF">KY465_17815</name>
</gene>
<comment type="similarity">
    <text evidence="1 4 5">Belongs to the TRAFAC class TrmE-Era-EngA-EngB-Septin-like GTPase superfamily. TrmE GTPase family.</text>
</comment>
<dbReference type="RefSeq" id="WP_219203466.1">
    <property type="nucleotide sequence ID" value="NZ_JAHWQX010000005.1"/>
</dbReference>
<dbReference type="NCBIfam" id="TIGR00450">
    <property type="entry name" value="mnmE_trmE_thdF"/>
    <property type="match status" value="1"/>
</dbReference>
<dbReference type="HAMAP" id="MF_00379">
    <property type="entry name" value="GTPase_MnmE"/>
    <property type="match status" value="1"/>
</dbReference>
<evidence type="ECO:0000256" key="4">
    <source>
        <dbReference type="HAMAP-Rule" id="MF_00379"/>
    </source>
</evidence>
<feature type="binding site" evidence="4">
    <location>
        <position position="442"/>
    </location>
    <ligand>
        <name>(6S)-5-formyl-5,6,7,8-tetrahydrofolate</name>
        <dbReference type="ChEBI" id="CHEBI:57457"/>
    </ligand>
</feature>
<comment type="subunit">
    <text evidence="4">Homodimer. Heterotetramer of two MnmE and two MnmG subunits.</text>
</comment>
<dbReference type="PANTHER" id="PTHR42714">
    <property type="entry name" value="TRNA MODIFICATION GTPASE GTPBP3"/>
    <property type="match status" value="1"/>
</dbReference>
<dbReference type="PANTHER" id="PTHR42714:SF2">
    <property type="entry name" value="TRNA MODIFICATION GTPASE GTPBP3, MITOCHONDRIAL"/>
    <property type="match status" value="1"/>
</dbReference>
<feature type="binding site" evidence="4">
    <location>
        <begin position="244"/>
        <end position="250"/>
    </location>
    <ligand>
        <name>GTP</name>
        <dbReference type="ChEBI" id="CHEBI:37565"/>
    </ligand>
</feature>
<dbReference type="Pfam" id="PF12631">
    <property type="entry name" value="MnmE_helical"/>
    <property type="match status" value="1"/>
</dbReference>
<feature type="binding site" evidence="4">
    <location>
        <position position="78"/>
    </location>
    <ligand>
        <name>(6S)-5-formyl-5,6,7,8-tetrahydrofolate</name>
        <dbReference type="ChEBI" id="CHEBI:57457"/>
    </ligand>
</feature>
<feature type="binding site" evidence="4">
    <location>
        <position position="250"/>
    </location>
    <ligand>
        <name>Mg(2+)</name>
        <dbReference type="ChEBI" id="CHEBI:18420"/>
    </ligand>
</feature>
<keyword evidence="2 4" id="KW-0819">tRNA processing</keyword>
<dbReference type="EMBL" id="JAHWQX010000005">
    <property type="protein sequence ID" value="MBW3099141.1"/>
    <property type="molecule type" value="Genomic_DNA"/>
</dbReference>
<feature type="binding site" evidence="4">
    <location>
        <position position="118"/>
    </location>
    <ligand>
        <name>(6S)-5-formyl-5,6,7,8-tetrahydrofolate</name>
        <dbReference type="ChEBI" id="CHEBI:57457"/>
    </ligand>
</feature>
<keyword evidence="4 5" id="KW-0547">Nucleotide-binding</keyword>
<dbReference type="InterPro" id="IPR025867">
    <property type="entry name" value="MnmE_helical"/>
</dbReference>
<keyword evidence="4" id="KW-0460">Magnesium</keyword>
<evidence type="ECO:0000313" key="8">
    <source>
        <dbReference type="Proteomes" id="UP001430804"/>
    </source>
</evidence>
<dbReference type="InterPro" id="IPR031168">
    <property type="entry name" value="G_TrmE"/>
</dbReference>
<accession>A0ABS6WT54</accession>
<feature type="binding site" evidence="4">
    <location>
        <begin position="225"/>
        <end position="230"/>
    </location>
    <ligand>
        <name>GTP</name>
        <dbReference type="ChEBI" id="CHEBI:37565"/>
    </ligand>
</feature>
<proteinExistence type="inferred from homology"/>
<dbReference type="InterPro" id="IPR018948">
    <property type="entry name" value="GTP-bd_TrmE_N"/>
</dbReference>
<name>A0ABS6WT54_9HYPH</name>
<evidence type="ECO:0000256" key="1">
    <source>
        <dbReference type="ARBA" id="ARBA00011043"/>
    </source>
</evidence>
<dbReference type="NCBIfam" id="TIGR00231">
    <property type="entry name" value="small_GTP"/>
    <property type="match status" value="1"/>
</dbReference>
<dbReference type="Pfam" id="PF10396">
    <property type="entry name" value="TrmE_N"/>
    <property type="match status" value="1"/>
</dbReference>
<keyword evidence="4" id="KW-0963">Cytoplasm</keyword>
<comment type="subcellular location">
    <subcellularLocation>
        <location evidence="4">Cytoplasm</location>
    </subcellularLocation>
</comment>
<dbReference type="Proteomes" id="UP001430804">
    <property type="component" value="Unassembled WGS sequence"/>
</dbReference>
<feature type="binding site" evidence="4">
    <location>
        <position position="21"/>
    </location>
    <ligand>
        <name>(6S)-5-formyl-5,6,7,8-tetrahydrofolate</name>
        <dbReference type="ChEBI" id="CHEBI:57457"/>
    </ligand>
</feature>
<dbReference type="Pfam" id="PF01926">
    <property type="entry name" value="MMR_HSR1"/>
    <property type="match status" value="1"/>
</dbReference>
<evidence type="ECO:0000256" key="5">
    <source>
        <dbReference type="RuleBase" id="RU003313"/>
    </source>
</evidence>
<evidence type="ECO:0000256" key="3">
    <source>
        <dbReference type="ARBA" id="ARBA00022958"/>
    </source>
</evidence>
<keyword evidence="4 5" id="KW-0342">GTP-binding</keyword>
<feature type="binding site" evidence="4">
    <location>
        <begin position="347"/>
        <end position="349"/>
    </location>
    <ligand>
        <name>GTP</name>
        <dbReference type="ChEBI" id="CHEBI:37565"/>
    </ligand>
</feature>
<feature type="binding site" evidence="4">
    <location>
        <begin position="269"/>
        <end position="272"/>
    </location>
    <ligand>
        <name>GTP</name>
        <dbReference type="ChEBI" id="CHEBI:37565"/>
    </ligand>
</feature>
<keyword evidence="4" id="KW-0479">Metal-binding</keyword>
<feature type="domain" description="TrmE-type G" evidence="6">
    <location>
        <begin position="215"/>
        <end position="366"/>
    </location>
</feature>
<sequence length="442" mass="47614">MSETIFALSSGRPPAGLAVLRVSGPRTRFVIETIYGSLPKPRRATLGSFRDMDGGLLDRGLLLFFPGPNSFTGEDCCEFHLHGGQAVVHRFLEVLSGIEGSRSASAGEFTRRAFGNGKLDLTEVEGLADLLAAETEMQRQAALEQAGGEFRKQCQAWMAQLTRARASIEAELDFADEEDIPGSVSDRIWPELFSLRQELNTFLTGTQWGEIVRDGFKVAIMGPPNAGKSTLLNALAARDVAIVSQEPGTTRDLIEVRLSLGGFLVLLTDTAGLRDAADPIEAEGVRRSRIAAEAADLVLLVSDENETPSGSIQGLEALAPAKILRVRNKCDLLPAEVGRDQYDAYISARSGEGLDRLVDRILDEVRKQMPKGAFAGANRVRHKELLQTAVSRIDAALEAKANGPEIVGFELREAARAIGQITGQVGVEALLGAIFSEFCVGK</sequence>
<evidence type="ECO:0000259" key="6">
    <source>
        <dbReference type="PROSITE" id="PS51709"/>
    </source>
</evidence>
<dbReference type="NCBIfam" id="NF003661">
    <property type="entry name" value="PRK05291.1-3"/>
    <property type="match status" value="1"/>
</dbReference>
<comment type="caution">
    <text evidence="7">The sequence shown here is derived from an EMBL/GenBank/DDBJ whole genome shotgun (WGS) entry which is preliminary data.</text>
</comment>
<evidence type="ECO:0000256" key="2">
    <source>
        <dbReference type="ARBA" id="ARBA00022694"/>
    </source>
</evidence>
<keyword evidence="8" id="KW-1185">Reference proteome</keyword>
<dbReference type="GO" id="GO:0016787">
    <property type="term" value="F:hydrolase activity"/>
    <property type="evidence" value="ECO:0007669"/>
    <property type="project" value="UniProtKB-KW"/>
</dbReference>
<comment type="cofactor">
    <cofactor evidence="4">
        <name>K(+)</name>
        <dbReference type="ChEBI" id="CHEBI:29103"/>
    </cofactor>
    <text evidence="4">Binds 1 potassium ion per subunit.</text>
</comment>
<protein>
    <recommendedName>
        <fullName evidence="4">tRNA modification GTPase MnmE</fullName>
        <ecNumber evidence="4">3.6.-.-</ecNumber>
    </recommendedName>
</protein>
<reference evidence="7" key="1">
    <citation type="submission" date="2021-07" db="EMBL/GenBank/DDBJ databases">
        <title>Pseudohoeflea marina sp. nov. a polyhydroxyalcanoate-producing bacterium.</title>
        <authorList>
            <person name="Zheng W."/>
            <person name="Yu S."/>
            <person name="Huang Y."/>
        </authorList>
    </citation>
    <scope>NUCLEOTIDE SEQUENCE</scope>
    <source>
        <strain evidence="7">DP4N28-3</strain>
    </source>
</reference>